<organism evidence="5 6">
    <name type="scientific">Flavobacterium ichthyis</name>
    <dbReference type="NCBI Taxonomy" id="2698827"/>
    <lineage>
        <taxon>Bacteria</taxon>
        <taxon>Pseudomonadati</taxon>
        <taxon>Bacteroidota</taxon>
        <taxon>Flavobacteriia</taxon>
        <taxon>Flavobacteriales</taxon>
        <taxon>Flavobacteriaceae</taxon>
        <taxon>Flavobacterium</taxon>
    </lineage>
</organism>
<dbReference type="InterPro" id="IPR009187">
    <property type="entry name" value="Prok_Ku"/>
</dbReference>
<comment type="function">
    <text evidence="2">With LigD forms a non-homologous end joining (NHEJ) DNA repair enzyme, which repairs dsDNA breaks with reduced fidelity. Binds linear dsDNA with 5'- and 3'- overhangs but not closed circular dsDNA nor ssDNA. Recruits and stimulates the ligase activity of LigD.</text>
</comment>
<dbReference type="RefSeq" id="WP_166536004.1">
    <property type="nucleotide sequence ID" value="NZ_JAABLM010000003.1"/>
</dbReference>
<proteinExistence type="inferred from homology"/>
<dbReference type="Gene3D" id="2.40.290.10">
    <property type="match status" value="1"/>
</dbReference>
<evidence type="ECO:0000256" key="2">
    <source>
        <dbReference type="HAMAP-Rule" id="MF_01875"/>
    </source>
</evidence>
<comment type="subunit">
    <text evidence="2">Homodimer. Interacts with LigD.</text>
</comment>
<sequence>MKAIWRGGISFGLVNIPIRLYSGSTSHNINLDMIRKKDQCPIQYVRVCKKDGKEVSWDDIAKGYKKDNGDYVVLDKADFAKALPEKTQTIDIFEFVLEKEIPSQYLEKPYIVEPTKEARKTYVLLREALKKSGKVGLAKYVLRTSEHLGILKVEDDAILLIQIRFDQDLRDSSEAKIPNDIKIAKKELDVAMSIIDQLTDKFEPEKYKDTYKDELLKMIKKKAKTKGKTVKEKKTEKEKSKPKASNDLLDQLKASLEAIKN</sequence>
<feature type="compositionally biased region" description="Basic and acidic residues" evidence="3">
    <location>
        <begin position="229"/>
        <end position="241"/>
    </location>
</feature>
<dbReference type="SUPFAM" id="SSF100939">
    <property type="entry name" value="SPOC domain-like"/>
    <property type="match status" value="1"/>
</dbReference>
<keyword evidence="2" id="KW-0234">DNA repair</keyword>
<accession>A0ABW9Z5P7</accession>
<comment type="caution">
    <text evidence="5">The sequence shown here is derived from an EMBL/GenBank/DDBJ whole genome shotgun (WGS) entry which is preliminary data.</text>
</comment>
<evidence type="ECO:0000256" key="3">
    <source>
        <dbReference type="SAM" id="MobiDB-lite"/>
    </source>
</evidence>
<keyword evidence="1 2" id="KW-0238">DNA-binding</keyword>
<evidence type="ECO:0000256" key="1">
    <source>
        <dbReference type="ARBA" id="ARBA00023125"/>
    </source>
</evidence>
<dbReference type="SMART" id="SM00559">
    <property type="entry name" value="Ku78"/>
    <property type="match status" value="1"/>
</dbReference>
<comment type="similarity">
    <text evidence="2">Belongs to the prokaryotic Ku family.</text>
</comment>
<dbReference type="Pfam" id="PF02735">
    <property type="entry name" value="Ku"/>
    <property type="match status" value="1"/>
</dbReference>
<feature type="region of interest" description="Disordered" evidence="3">
    <location>
        <begin position="226"/>
        <end position="246"/>
    </location>
</feature>
<gene>
    <name evidence="2" type="primary">ku</name>
    <name evidence="5" type="ORF">GV828_03055</name>
</gene>
<evidence type="ECO:0000313" key="5">
    <source>
        <dbReference type="EMBL" id="NBL64176.1"/>
    </source>
</evidence>
<dbReference type="InterPro" id="IPR006164">
    <property type="entry name" value="DNA_bd_Ku70/Ku80"/>
</dbReference>
<dbReference type="NCBIfam" id="TIGR02772">
    <property type="entry name" value="Ku_bact"/>
    <property type="match status" value="1"/>
</dbReference>
<dbReference type="InterPro" id="IPR016194">
    <property type="entry name" value="SPOC-like_C_dom_sf"/>
</dbReference>
<feature type="domain" description="Ku" evidence="4">
    <location>
        <begin position="52"/>
        <end position="180"/>
    </location>
</feature>
<keyword evidence="2" id="KW-0233">DNA recombination</keyword>
<dbReference type="HAMAP" id="MF_01875">
    <property type="entry name" value="Prokaryotic_Ku"/>
    <property type="match status" value="1"/>
</dbReference>
<dbReference type="Proteomes" id="UP000798602">
    <property type="component" value="Unassembled WGS sequence"/>
</dbReference>
<evidence type="ECO:0000259" key="4">
    <source>
        <dbReference type="SMART" id="SM00559"/>
    </source>
</evidence>
<dbReference type="EMBL" id="JAABLM010000003">
    <property type="protein sequence ID" value="NBL64176.1"/>
    <property type="molecule type" value="Genomic_DNA"/>
</dbReference>
<keyword evidence="2" id="KW-0227">DNA damage</keyword>
<name>A0ABW9Z5P7_9FLAO</name>
<protein>
    <recommendedName>
        <fullName evidence="2">Non-homologous end joining protein Ku</fullName>
    </recommendedName>
</protein>
<dbReference type="PANTHER" id="PTHR41251">
    <property type="entry name" value="NON-HOMOLOGOUS END JOINING PROTEIN KU"/>
    <property type="match status" value="1"/>
</dbReference>
<keyword evidence="6" id="KW-1185">Reference proteome</keyword>
<reference evidence="6" key="1">
    <citation type="submission" date="2020-01" db="EMBL/GenBank/DDBJ databases">
        <title>Sphingomonas sp. strain CSW-10.</title>
        <authorList>
            <person name="Chen W.-M."/>
        </authorList>
    </citation>
    <scope>NUCLEOTIDE SEQUENCE [LARGE SCALE GENOMIC DNA]</scope>
    <source>
        <strain evidence="6">NST-5</strain>
    </source>
</reference>
<dbReference type="PIRSF" id="PIRSF006493">
    <property type="entry name" value="Prok_Ku"/>
    <property type="match status" value="1"/>
</dbReference>
<evidence type="ECO:0000313" key="6">
    <source>
        <dbReference type="Proteomes" id="UP000798602"/>
    </source>
</evidence>
<dbReference type="PANTHER" id="PTHR41251:SF1">
    <property type="entry name" value="NON-HOMOLOGOUS END JOINING PROTEIN KU"/>
    <property type="match status" value="1"/>
</dbReference>